<gene>
    <name evidence="2" type="ORF">EGYM00163_LOCUS27000</name>
</gene>
<dbReference type="EMBL" id="HBJA01077017">
    <property type="protein sequence ID" value="CAE0815841.1"/>
    <property type="molecule type" value="Transcribed_RNA"/>
</dbReference>
<name>A0A7S4L9U4_9EUGL</name>
<sequence>MPGPSEITMLQLGARMSIQLASHQAPRGGPTFFDEKSLENRILQQRTDVGNASSAKKLYITSECRAQIPAEGEVPAGSQGDHTKFFRGRGRSLDNGSRGYVQGLRSIWDFGTSATF</sequence>
<evidence type="ECO:0000256" key="1">
    <source>
        <dbReference type="SAM" id="MobiDB-lite"/>
    </source>
</evidence>
<evidence type="ECO:0000313" key="2">
    <source>
        <dbReference type="EMBL" id="CAE0815841.1"/>
    </source>
</evidence>
<organism evidence="2">
    <name type="scientific">Eutreptiella gymnastica</name>
    <dbReference type="NCBI Taxonomy" id="73025"/>
    <lineage>
        <taxon>Eukaryota</taxon>
        <taxon>Discoba</taxon>
        <taxon>Euglenozoa</taxon>
        <taxon>Euglenida</taxon>
        <taxon>Spirocuta</taxon>
        <taxon>Euglenophyceae</taxon>
        <taxon>Eutreptiales</taxon>
        <taxon>Eutreptiaceae</taxon>
        <taxon>Eutreptiella</taxon>
    </lineage>
</organism>
<feature type="region of interest" description="Disordered" evidence="1">
    <location>
        <begin position="70"/>
        <end position="98"/>
    </location>
</feature>
<dbReference type="AlphaFoldDB" id="A0A7S4L9U4"/>
<accession>A0A7S4L9U4</accession>
<reference evidence="2" key="1">
    <citation type="submission" date="2021-01" db="EMBL/GenBank/DDBJ databases">
        <authorList>
            <person name="Corre E."/>
            <person name="Pelletier E."/>
            <person name="Niang G."/>
            <person name="Scheremetjew M."/>
            <person name="Finn R."/>
            <person name="Kale V."/>
            <person name="Holt S."/>
            <person name="Cochrane G."/>
            <person name="Meng A."/>
            <person name="Brown T."/>
            <person name="Cohen L."/>
        </authorList>
    </citation>
    <scope>NUCLEOTIDE SEQUENCE</scope>
    <source>
        <strain evidence="2">CCMP1594</strain>
    </source>
</reference>
<proteinExistence type="predicted"/>
<protein>
    <submittedName>
        <fullName evidence="2">Uncharacterized protein</fullName>
    </submittedName>
</protein>